<evidence type="ECO:0000313" key="2">
    <source>
        <dbReference type="EMBL" id="SFN35496.1"/>
    </source>
</evidence>
<evidence type="ECO:0000313" key="3">
    <source>
        <dbReference type="Proteomes" id="UP000183107"/>
    </source>
</evidence>
<feature type="transmembrane region" description="Helical" evidence="1">
    <location>
        <begin position="6"/>
        <end position="22"/>
    </location>
</feature>
<reference evidence="3" key="1">
    <citation type="submission" date="2016-10" db="EMBL/GenBank/DDBJ databases">
        <authorList>
            <person name="Varghese N."/>
        </authorList>
    </citation>
    <scope>NUCLEOTIDE SEQUENCE [LARGE SCALE GENOMIC DNA]</scope>
    <source>
        <strain evidence="3">Nsp8</strain>
    </source>
</reference>
<organism evidence="2 3">
    <name type="scientific">Nitrosospira briensis</name>
    <dbReference type="NCBI Taxonomy" id="35799"/>
    <lineage>
        <taxon>Bacteria</taxon>
        <taxon>Pseudomonadati</taxon>
        <taxon>Pseudomonadota</taxon>
        <taxon>Betaproteobacteria</taxon>
        <taxon>Nitrosomonadales</taxon>
        <taxon>Nitrosomonadaceae</taxon>
        <taxon>Nitrosospira</taxon>
    </lineage>
</organism>
<dbReference type="EMBL" id="FOVJ01000001">
    <property type="protein sequence ID" value="SFN35496.1"/>
    <property type="molecule type" value="Genomic_DNA"/>
</dbReference>
<keyword evidence="1" id="KW-0472">Membrane</keyword>
<keyword evidence="3" id="KW-1185">Reference proteome</keyword>
<gene>
    <name evidence="2" type="ORF">SAMN05216386_0613</name>
</gene>
<keyword evidence="1" id="KW-0812">Transmembrane</keyword>
<sequence length="66" mass="7476">MNEFAILQWLIVSALFFVFPLWKICGRAGFKPALSFIALVPGGILVLLWVIAFARWPALAEEKKEQ</sequence>
<dbReference type="Proteomes" id="UP000183107">
    <property type="component" value="Unassembled WGS sequence"/>
</dbReference>
<proteinExistence type="predicted"/>
<keyword evidence="1" id="KW-1133">Transmembrane helix</keyword>
<protein>
    <submittedName>
        <fullName evidence="2">Uncharacterized protein</fullName>
    </submittedName>
</protein>
<dbReference type="OrthoDB" id="8595906at2"/>
<dbReference type="AlphaFoldDB" id="A0A1I4YBX4"/>
<dbReference type="RefSeq" id="WP_074794432.1">
    <property type="nucleotide sequence ID" value="NZ_FOVJ01000001.1"/>
</dbReference>
<accession>A0A1I4YBX4</accession>
<evidence type="ECO:0000256" key="1">
    <source>
        <dbReference type="SAM" id="Phobius"/>
    </source>
</evidence>
<feature type="transmembrane region" description="Helical" evidence="1">
    <location>
        <begin position="34"/>
        <end position="56"/>
    </location>
</feature>
<name>A0A1I4YBX4_9PROT</name>